<evidence type="ECO:0000256" key="3">
    <source>
        <dbReference type="ARBA" id="ARBA00023004"/>
    </source>
</evidence>
<accession>A0ABQ0WTQ6</accession>
<gene>
    <name evidence="6" type="ORF">LSP04_14640</name>
</gene>
<evidence type="ECO:0000313" key="7">
    <source>
        <dbReference type="Proteomes" id="UP000321691"/>
    </source>
</evidence>
<evidence type="ECO:0000256" key="4">
    <source>
        <dbReference type="ARBA" id="ARBA00025742"/>
    </source>
</evidence>
<protein>
    <submittedName>
        <fullName evidence="6">3',5'-cyclic-nucleotide phosphodiesterase</fullName>
    </submittedName>
</protein>
<proteinExistence type="inferred from homology"/>
<dbReference type="InterPro" id="IPR029052">
    <property type="entry name" value="Metallo-depent_PP-like"/>
</dbReference>
<dbReference type="Proteomes" id="UP000321691">
    <property type="component" value="Unassembled WGS sequence"/>
</dbReference>
<dbReference type="SUPFAM" id="SSF56300">
    <property type="entry name" value="Metallo-dependent phosphatases"/>
    <property type="match status" value="1"/>
</dbReference>
<dbReference type="PANTHER" id="PTHR42988:SF2">
    <property type="entry name" value="CYCLIC NUCLEOTIDE PHOSPHODIESTERASE CBUA0032-RELATED"/>
    <property type="match status" value="1"/>
</dbReference>
<sequence>MPTIDRWGDQSVMNKFTVIHLSDVQLPSLPKTGEPPTPRPLQTIFDDVLAHHLAPDLVVIGGDLFKNGQAADYRWLRGYLDQQSQRLGAPIRVILGDQDNREAFNAGYLEQKRPYYAAKQVYQNMDFYFLDSKWRTRRTAGWLAREQLDWLNKNLHLAPRRRAFIFLHHPLDAPALRSLRYTLLQNNHELLAILHGHNIGGIYAGHLNFAANYLVDNTLPVTVVGGATAYVDCQDPHHHQVHAAVSYNVITIQRGVASVTTRPLAFDPQVARTIEVANTGFAKHRPRLMRPVDWERG</sequence>
<comment type="caution">
    <text evidence="6">The sequence shown here is derived from an EMBL/GenBank/DDBJ whole genome shotgun (WGS) entry which is preliminary data.</text>
</comment>
<dbReference type="EMBL" id="BJZI01000018">
    <property type="protein sequence ID" value="GEO67045.1"/>
    <property type="molecule type" value="Genomic_DNA"/>
</dbReference>
<dbReference type="InterPro" id="IPR050884">
    <property type="entry name" value="CNP_phosphodiesterase-III"/>
</dbReference>
<keyword evidence="2" id="KW-0378">Hydrolase</keyword>
<organism evidence="6 7">
    <name type="scientific">Levilactobacillus spicheri</name>
    <dbReference type="NCBI Taxonomy" id="216463"/>
    <lineage>
        <taxon>Bacteria</taxon>
        <taxon>Bacillati</taxon>
        <taxon>Bacillota</taxon>
        <taxon>Bacilli</taxon>
        <taxon>Lactobacillales</taxon>
        <taxon>Lactobacillaceae</taxon>
        <taxon>Levilactobacillus</taxon>
    </lineage>
</organism>
<evidence type="ECO:0000256" key="2">
    <source>
        <dbReference type="ARBA" id="ARBA00022801"/>
    </source>
</evidence>
<reference evidence="6 7" key="1">
    <citation type="submission" date="2019-07" db="EMBL/GenBank/DDBJ databases">
        <title>Whole genome shotgun sequence of Lactobacillus spicheri NBRC 107155.</title>
        <authorList>
            <person name="Hosoyama A."/>
            <person name="Uohara A."/>
            <person name="Ohji S."/>
            <person name="Ichikawa N."/>
        </authorList>
    </citation>
    <scope>NUCLEOTIDE SEQUENCE [LARGE SCALE GENOMIC DNA]</scope>
    <source>
        <strain evidence="6 7">NBRC 107155</strain>
    </source>
</reference>
<feature type="domain" description="Calcineurin-like phosphoesterase" evidence="5">
    <location>
        <begin position="17"/>
        <end position="197"/>
    </location>
</feature>
<evidence type="ECO:0000259" key="5">
    <source>
        <dbReference type="Pfam" id="PF00149"/>
    </source>
</evidence>
<evidence type="ECO:0000313" key="6">
    <source>
        <dbReference type="EMBL" id="GEO67045.1"/>
    </source>
</evidence>
<name>A0ABQ0WTQ6_9LACO</name>
<keyword evidence="3" id="KW-0408">Iron</keyword>
<comment type="similarity">
    <text evidence="4">Belongs to the cyclic nucleotide phosphodiesterase class-III family.</text>
</comment>
<keyword evidence="7" id="KW-1185">Reference proteome</keyword>
<dbReference type="InterPro" id="IPR004843">
    <property type="entry name" value="Calcineurin-like_PHP"/>
</dbReference>
<dbReference type="Gene3D" id="3.60.21.10">
    <property type="match status" value="1"/>
</dbReference>
<dbReference type="Pfam" id="PF00149">
    <property type="entry name" value="Metallophos"/>
    <property type="match status" value="1"/>
</dbReference>
<dbReference type="PANTHER" id="PTHR42988">
    <property type="entry name" value="PHOSPHOHYDROLASE"/>
    <property type="match status" value="1"/>
</dbReference>
<evidence type="ECO:0000256" key="1">
    <source>
        <dbReference type="ARBA" id="ARBA00022723"/>
    </source>
</evidence>
<keyword evidence="1" id="KW-0479">Metal-binding</keyword>